<dbReference type="OrthoDB" id="5190258at2759"/>
<keyword evidence="3" id="KW-1185">Reference proteome</keyword>
<dbReference type="CDD" id="cd14797">
    <property type="entry name" value="DUF302"/>
    <property type="match status" value="1"/>
</dbReference>
<dbReference type="InterPro" id="IPR005180">
    <property type="entry name" value="DUF302"/>
</dbReference>
<dbReference type="Gene3D" id="3.30.310.70">
    <property type="entry name" value="TT1751-like domain"/>
    <property type="match status" value="1"/>
</dbReference>
<dbReference type="Pfam" id="PF03625">
    <property type="entry name" value="DUF302"/>
    <property type="match status" value="1"/>
</dbReference>
<protein>
    <recommendedName>
        <fullName evidence="1">DUF302 domain-containing protein</fullName>
    </recommendedName>
</protein>
<dbReference type="Proteomes" id="UP000250043">
    <property type="component" value="Unassembled WGS sequence"/>
</dbReference>
<feature type="domain" description="DUF302" evidence="1">
    <location>
        <begin position="91"/>
        <end position="138"/>
    </location>
</feature>
<name>A0A8E2ALQ0_9APHY</name>
<dbReference type="AlphaFoldDB" id="A0A8E2ALQ0"/>
<evidence type="ECO:0000313" key="2">
    <source>
        <dbReference type="EMBL" id="OCH84149.1"/>
    </source>
</evidence>
<accession>A0A8E2ALQ0</accession>
<dbReference type="InterPro" id="IPR035923">
    <property type="entry name" value="TT1751-like_sf"/>
</dbReference>
<evidence type="ECO:0000313" key="3">
    <source>
        <dbReference type="Proteomes" id="UP000250043"/>
    </source>
</evidence>
<proteinExistence type="predicted"/>
<sequence>MSKQTFEFTAQRVVFDTSAPVDTVLARLDEELHRGEGGPAVFELLRGAKTREEIEQGIQRITHGSDFMFFGAIQHHGWLNVYNGDAASPAPKIVIYTLGNPLVAQTMLRHDLVTALHVPVRVLVLEKEDRSGTRVVYDLPSSVISPGLAGDANPELKKAAEALDEKLERLVASVTRE</sequence>
<gene>
    <name evidence="2" type="ORF">OBBRIDRAFT_432290</name>
</gene>
<evidence type="ECO:0000259" key="1">
    <source>
        <dbReference type="Pfam" id="PF03625"/>
    </source>
</evidence>
<reference evidence="2 3" key="1">
    <citation type="submission" date="2016-07" db="EMBL/GenBank/DDBJ databases">
        <title>Draft genome of the white-rot fungus Obba rivulosa 3A-2.</title>
        <authorList>
            <consortium name="DOE Joint Genome Institute"/>
            <person name="Miettinen O."/>
            <person name="Riley R."/>
            <person name="Acob R."/>
            <person name="Barry K."/>
            <person name="Cullen D."/>
            <person name="De Vries R."/>
            <person name="Hainaut M."/>
            <person name="Hatakka A."/>
            <person name="Henrissat B."/>
            <person name="Hilden K."/>
            <person name="Kuo R."/>
            <person name="Labutti K."/>
            <person name="Lipzen A."/>
            <person name="Makela M.R."/>
            <person name="Sandor L."/>
            <person name="Spatafora J.W."/>
            <person name="Grigoriev I.V."/>
            <person name="Hibbett D.S."/>
        </authorList>
    </citation>
    <scope>NUCLEOTIDE SEQUENCE [LARGE SCALE GENOMIC DNA]</scope>
    <source>
        <strain evidence="2 3">3A-2</strain>
    </source>
</reference>
<organism evidence="2 3">
    <name type="scientific">Obba rivulosa</name>
    <dbReference type="NCBI Taxonomy" id="1052685"/>
    <lineage>
        <taxon>Eukaryota</taxon>
        <taxon>Fungi</taxon>
        <taxon>Dikarya</taxon>
        <taxon>Basidiomycota</taxon>
        <taxon>Agaricomycotina</taxon>
        <taxon>Agaricomycetes</taxon>
        <taxon>Polyporales</taxon>
        <taxon>Gelatoporiaceae</taxon>
        <taxon>Obba</taxon>
    </lineage>
</organism>
<dbReference type="EMBL" id="KV722715">
    <property type="protein sequence ID" value="OCH84149.1"/>
    <property type="molecule type" value="Genomic_DNA"/>
</dbReference>
<dbReference type="SUPFAM" id="SSF103247">
    <property type="entry name" value="TT1751-like"/>
    <property type="match status" value="1"/>
</dbReference>